<evidence type="ECO:0000313" key="3">
    <source>
        <dbReference type="Proteomes" id="UP000292302"/>
    </source>
</evidence>
<dbReference type="CDD" id="cd02440">
    <property type="entry name" value="AdoMet_MTases"/>
    <property type="match status" value="1"/>
</dbReference>
<protein>
    <submittedName>
        <fullName evidence="2">Methyltransferase</fullName>
    </submittedName>
</protein>
<dbReference type="PANTHER" id="PTHR43861:SF1">
    <property type="entry name" value="TRANS-ACONITATE 2-METHYLTRANSFERASE"/>
    <property type="match status" value="1"/>
</dbReference>
<dbReference type="SUPFAM" id="SSF53335">
    <property type="entry name" value="S-adenosyl-L-methionine-dependent methyltransferases"/>
    <property type="match status" value="1"/>
</dbReference>
<gene>
    <name evidence="2" type="ORF">DNK06_17005</name>
</gene>
<dbReference type="Gene3D" id="3.40.50.150">
    <property type="entry name" value="Vaccinia Virus protein VP39"/>
    <property type="match status" value="1"/>
</dbReference>
<keyword evidence="2" id="KW-0489">Methyltransferase</keyword>
<dbReference type="InterPro" id="IPR029063">
    <property type="entry name" value="SAM-dependent_MTases_sf"/>
</dbReference>
<feature type="domain" description="Methyltransferase type 12" evidence="1">
    <location>
        <begin position="46"/>
        <end position="140"/>
    </location>
</feature>
<keyword evidence="3" id="KW-1185">Reference proteome</keyword>
<proteinExistence type="predicted"/>
<sequence>MNPFSDSTLVSTYAERTAKIVPGLHDLHAMASILLAEYAPTDARILVLGAGGGLELKAFAERQPDWRFDGVDPSAEMLQLADKILGPLASRVRLHEGYIDTAPVGPFDAATCLLTLHFLPQAERLETLQAIHQRLKPGAPLVVAHHSFPNEGSDKDKWLSRYMAFANAAGGLKEPAQSSVASIRNRLPALSPEQDVDLLREAGFGQVEMFYCAFTFKGWVAYKT</sequence>
<dbReference type="Pfam" id="PF08242">
    <property type="entry name" value="Methyltransf_12"/>
    <property type="match status" value="1"/>
</dbReference>
<accession>A0A4Q9QIZ6</accession>
<dbReference type="Proteomes" id="UP000292302">
    <property type="component" value="Unassembled WGS sequence"/>
</dbReference>
<comment type="caution">
    <text evidence="2">The sequence shown here is derived from an EMBL/GenBank/DDBJ whole genome shotgun (WGS) entry which is preliminary data.</text>
</comment>
<dbReference type="EMBL" id="QJUI01000014">
    <property type="protein sequence ID" value="TBU76571.1"/>
    <property type="molecule type" value="Genomic_DNA"/>
</dbReference>
<evidence type="ECO:0000313" key="2">
    <source>
        <dbReference type="EMBL" id="TBU76571.1"/>
    </source>
</evidence>
<evidence type="ECO:0000259" key="1">
    <source>
        <dbReference type="Pfam" id="PF08242"/>
    </source>
</evidence>
<keyword evidence="2" id="KW-0808">Transferase</keyword>
<dbReference type="PANTHER" id="PTHR43861">
    <property type="entry name" value="TRANS-ACONITATE 2-METHYLTRANSFERASE-RELATED"/>
    <property type="match status" value="1"/>
</dbReference>
<reference evidence="2 3" key="1">
    <citation type="submission" date="2018-06" db="EMBL/GenBank/DDBJ databases">
        <title>Three novel Pseudomonas species isolated from symptomatic oak.</title>
        <authorList>
            <person name="Bueno-Gonzalez V."/>
            <person name="Brady C."/>
        </authorList>
    </citation>
    <scope>NUCLEOTIDE SEQUENCE [LARGE SCALE GENOMIC DNA]</scope>
    <source>
        <strain evidence="2 3">P9A</strain>
    </source>
</reference>
<dbReference type="OrthoDB" id="8558926at2"/>
<dbReference type="AlphaFoldDB" id="A0A4Q9QIZ6"/>
<dbReference type="GO" id="GO:0008168">
    <property type="term" value="F:methyltransferase activity"/>
    <property type="evidence" value="ECO:0007669"/>
    <property type="project" value="UniProtKB-KW"/>
</dbReference>
<dbReference type="InterPro" id="IPR013217">
    <property type="entry name" value="Methyltransf_12"/>
</dbReference>
<name>A0A4Q9QIZ6_9GAMM</name>
<dbReference type="GO" id="GO:0032259">
    <property type="term" value="P:methylation"/>
    <property type="evidence" value="ECO:0007669"/>
    <property type="project" value="UniProtKB-KW"/>
</dbReference>
<dbReference type="RefSeq" id="WP_131181181.1">
    <property type="nucleotide sequence ID" value="NZ_QJUI01000014.1"/>
</dbReference>
<organism evidence="2 3">
    <name type="scientific">Phytopseudomonas daroniae</name>
    <dbReference type="NCBI Taxonomy" id="2487519"/>
    <lineage>
        <taxon>Bacteria</taxon>
        <taxon>Pseudomonadati</taxon>
        <taxon>Pseudomonadota</taxon>
        <taxon>Gammaproteobacteria</taxon>
        <taxon>Pseudomonadales</taxon>
        <taxon>Pseudomonadaceae</taxon>
        <taxon>Phytopseudomonas</taxon>
    </lineage>
</organism>